<dbReference type="EMBL" id="AUWU02000005">
    <property type="protein sequence ID" value="KAH0572664.1"/>
    <property type="molecule type" value="Genomic_DNA"/>
</dbReference>
<evidence type="ECO:0000313" key="7">
    <source>
        <dbReference type="EMBL" id="KAH0572664.1"/>
    </source>
</evidence>
<protein>
    <submittedName>
        <fullName evidence="6">Kinase, CMGC CDK</fullName>
    </submittedName>
</protein>
<dbReference type="SMART" id="SM00220">
    <property type="entry name" value="S_TKc"/>
    <property type="match status" value="1"/>
</dbReference>
<sequence length="321" mass="36147">MQSEKYCYTDLQQIANGAFGIVSRAVQRDILNQKPIQTVAIKQVSYKEQTDRNPIGADPDLEIQQMQNCTNQNVIRLLDSFADENYTYIIMQYHPVSLQNIMFPQLPLRVVQTIMHQVFCGINAINSRHTAHRDIKPSNIMISRTGVLQIADFGQATSDFEQTNNCGTRIYRAPESLLSAKFNEKVDVFSAGLIVFELVAGRPLFTASSEIELITQQNAILGPFEGVLALEQSADWPKILLESGWEKGEKLREILQNVSDDSDFKELILGCLDCDSETRWTAEMCMDSNFCAKRGQGSLIQRFLYYQDANSVNGRILGGVD</sequence>
<dbReference type="PANTHER" id="PTHR24348:SF22">
    <property type="entry name" value="NON-SPECIFIC SERINE_THREONINE PROTEIN KINASE"/>
    <property type="match status" value="1"/>
</dbReference>
<dbReference type="AlphaFoldDB" id="V6LJW2"/>
<dbReference type="PROSITE" id="PS50011">
    <property type="entry name" value="PROTEIN_KINASE_DOM"/>
    <property type="match status" value="1"/>
</dbReference>
<keyword evidence="1" id="KW-0808">Transferase</keyword>
<dbReference type="Pfam" id="PF00069">
    <property type="entry name" value="Pkinase"/>
    <property type="match status" value="1"/>
</dbReference>
<name>V6LJW2_9EUKA</name>
<proteinExistence type="predicted"/>
<evidence type="ECO:0000259" key="5">
    <source>
        <dbReference type="PROSITE" id="PS50011"/>
    </source>
</evidence>
<reference evidence="6 7" key="1">
    <citation type="journal article" date="2014" name="PLoS Genet.">
        <title>The Genome of Spironucleus salmonicida Highlights a Fish Pathogen Adapted to Fluctuating Environments.</title>
        <authorList>
            <person name="Xu F."/>
            <person name="Jerlstrom-Hultqvist J."/>
            <person name="Einarsson E."/>
            <person name="Astvaldsson A."/>
            <person name="Svard S.G."/>
            <person name="Andersson J.O."/>
        </authorList>
    </citation>
    <scope>NUCLEOTIDE SEQUENCE</scope>
    <source>
        <strain evidence="7">ATCC 50377</strain>
    </source>
</reference>
<evidence type="ECO:0000256" key="1">
    <source>
        <dbReference type="ARBA" id="ARBA00022679"/>
    </source>
</evidence>
<gene>
    <name evidence="6" type="ORF">SS50377_15662</name>
    <name evidence="7" type="ORF">SS50377_24775</name>
</gene>
<organism evidence="6">
    <name type="scientific">Spironucleus salmonicida</name>
    <dbReference type="NCBI Taxonomy" id="348837"/>
    <lineage>
        <taxon>Eukaryota</taxon>
        <taxon>Metamonada</taxon>
        <taxon>Diplomonadida</taxon>
        <taxon>Hexamitidae</taxon>
        <taxon>Hexamitinae</taxon>
        <taxon>Spironucleus</taxon>
    </lineage>
</organism>
<evidence type="ECO:0000256" key="3">
    <source>
        <dbReference type="ARBA" id="ARBA00022777"/>
    </source>
</evidence>
<keyword evidence="3 6" id="KW-0418">Kinase</keyword>
<dbReference type="Gene3D" id="1.10.510.10">
    <property type="entry name" value="Transferase(Phosphotransferase) domain 1"/>
    <property type="match status" value="1"/>
</dbReference>
<dbReference type="GO" id="GO:0005776">
    <property type="term" value="C:autophagosome"/>
    <property type="evidence" value="ECO:0007669"/>
    <property type="project" value="TreeGrafter"/>
</dbReference>
<dbReference type="GO" id="GO:0000045">
    <property type="term" value="P:autophagosome assembly"/>
    <property type="evidence" value="ECO:0007669"/>
    <property type="project" value="TreeGrafter"/>
</dbReference>
<evidence type="ECO:0000256" key="4">
    <source>
        <dbReference type="ARBA" id="ARBA00022840"/>
    </source>
</evidence>
<dbReference type="PANTHER" id="PTHR24348">
    <property type="entry name" value="SERINE/THREONINE-PROTEIN KINASE UNC-51-RELATED"/>
    <property type="match status" value="1"/>
</dbReference>
<keyword evidence="2" id="KW-0547">Nucleotide-binding</keyword>
<dbReference type="GO" id="GO:0005829">
    <property type="term" value="C:cytosol"/>
    <property type="evidence" value="ECO:0007669"/>
    <property type="project" value="TreeGrafter"/>
</dbReference>
<evidence type="ECO:0000313" key="8">
    <source>
        <dbReference type="Proteomes" id="UP000018208"/>
    </source>
</evidence>
<dbReference type="GO" id="GO:0004674">
    <property type="term" value="F:protein serine/threonine kinase activity"/>
    <property type="evidence" value="ECO:0007669"/>
    <property type="project" value="InterPro"/>
</dbReference>
<evidence type="ECO:0000313" key="6">
    <source>
        <dbReference type="EMBL" id="EST44653.1"/>
    </source>
</evidence>
<dbReference type="Gene3D" id="3.30.200.20">
    <property type="entry name" value="Phosphorylase Kinase, domain 1"/>
    <property type="match status" value="1"/>
</dbReference>
<dbReference type="InterPro" id="IPR000719">
    <property type="entry name" value="Prot_kinase_dom"/>
</dbReference>
<reference evidence="7" key="2">
    <citation type="submission" date="2020-12" db="EMBL/GenBank/DDBJ databases">
        <title>New Spironucleus salmonicida genome in near-complete chromosomes.</title>
        <authorList>
            <person name="Xu F."/>
            <person name="Kurt Z."/>
            <person name="Jimenez-Gonzalez A."/>
            <person name="Astvaldsson A."/>
            <person name="Andersson J.O."/>
            <person name="Svard S.G."/>
        </authorList>
    </citation>
    <scope>NUCLEOTIDE SEQUENCE</scope>
    <source>
        <strain evidence="7">ATCC 50377</strain>
    </source>
</reference>
<dbReference type="GO" id="GO:0010506">
    <property type="term" value="P:regulation of autophagy"/>
    <property type="evidence" value="ECO:0007669"/>
    <property type="project" value="InterPro"/>
</dbReference>
<dbReference type="InterPro" id="IPR011009">
    <property type="entry name" value="Kinase-like_dom_sf"/>
</dbReference>
<keyword evidence="4" id="KW-0067">ATP-binding</keyword>
<dbReference type="InterPro" id="IPR045269">
    <property type="entry name" value="Atg1-like"/>
</dbReference>
<dbReference type="Proteomes" id="UP000018208">
    <property type="component" value="Unassembled WGS sequence"/>
</dbReference>
<dbReference type="GO" id="GO:0016020">
    <property type="term" value="C:membrane"/>
    <property type="evidence" value="ECO:0007669"/>
    <property type="project" value="TreeGrafter"/>
</dbReference>
<keyword evidence="8" id="KW-1185">Reference proteome</keyword>
<dbReference type="VEuPathDB" id="GiardiaDB:SS50377_24775"/>
<dbReference type="SUPFAM" id="SSF56112">
    <property type="entry name" value="Protein kinase-like (PK-like)"/>
    <property type="match status" value="1"/>
</dbReference>
<dbReference type="GO" id="GO:0005524">
    <property type="term" value="F:ATP binding"/>
    <property type="evidence" value="ECO:0007669"/>
    <property type="project" value="UniProtKB-KW"/>
</dbReference>
<dbReference type="GO" id="GO:0000407">
    <property type="term" value="C:phagophore assembly site"/>
    <property type="evidence" value="ECO:0007669"/>
    <property type="project" value="TreeGrafter"/>
</dbReference>
<dbReference type="EMBL" id="KI546115">
    <property type="protein sequence ID" value="EST44653.1"/>
    <property type="molecule type" value="Genomic_DNA"/>
</dbReference>
<accession>V6LJW2</accession>
<feature type="domain" description="Protein kinase" evidence="5">
    <location>
        <begin position="8"/>
        <end position="304"/>
    </location>
</feature>
<evidence type="ECO:0000256" key="2">
    <source>
        <dbReference type="ARBA" id="ARBA00022741"/>
    </source>
</evidence>
<dbReference type="OrthoDB" id="1022360at2759"/>